<evidence type="ECO:0000256" key="8">
    <source>
        <dbReference type="ARBA" id="ARBA00022918"/>
    </source>
</evidence>
<dbReference type="Pfam" id="PF17921">
    <property type="entry name" value="Integrase_H2C2"/>
    <property type="match status" value="1"/>
</dbReference>
<evidence type="ECO:0000256" key="2">
    <source>
        <dbReference type="ARBA" id="ARBA00022695"/>
    </source>
</evidence>
<dbReference type="SUPFAM" id="SSF56672">
    <property type="entry name" value="DNA/RNA polymerases"/>
    <property type="match status" value="1"/>
</dbReference>
<dbReference type="InterPro" id="IPR036397">
    <property type="entry name" value="RNaseH_sf"/>
</dbReference>
<keyword evidence="7" id="KW-0229">DNA integration</keyword>
<dbReference type="InterPro" id="IPR000477">
    <property type="entry name" value="RT_dom"/>
</dbReference>
<evidence type="ECO:0000313" key="13">
    <source>
        <dbReference type="EMBL" id="KAA0053289.1"/>
    </source>
</evidence>
<keyword evidence="2" id="KW-0548">Nucleotidyltransferase</keyword>
<dbReference type="InterPro" id="IPR001969">
    <property type="entry name" value="Aspartic_peptidase_AS"/>
</dbReference>
<comment type="caution">
    <text evidence="13">The sequence shown here is derived from an EMBL/GenBank/DDBJ whole genome shotgun (WGS) entry which is preliminary data.</text>
</comment>
<dbReference type="InterPro" id="IPR001878">
    <property type="entry name" value="Znf_CCHC"/>
</dbReference>
<keyword evidence="4" id="KW-0378">Hydrolase</keyword>
<reference evidence="13 14" key="1">
    <citation type="submission" date="2019-08" db="EMBL/GenBank/DDBJ databases">
        <title>Draft genome sequences of two oriental melons (Cucumis melo L. var makuwa).</title>
        <authorList>
            <person name="Kwon S.-Y."/>
        </authorList>
    </citation>
    <scope>NUCLEOTIDE SEQUENCE [LARGE SCALE GENOMIC DNA]</scope>
    <source>
        <strain evidence="14">cv. SW 3</strain>
        <tissue evidence="13">Leaf</tissue>
    </source>
</reference>
<dbReference type="PROSITE" id="PS50158">
    <property type="entry name" value="ZF_CCHC"/>
    <property type="match status" value="1"/>
</dbReference>
<dbReference type="SMART" id="SM00343">
    <property type="entry name" value="ZnF_C2HC"/>
    <property type="match status" value="1"/>
</dbReference>
<evidence type="ECO:0000256" key="4">
    <source>
        <dbReference type="ARBA" id="ARBA00022759"/>
    </source>
</evidence>
<gene>
    <name evidence="13" type="ORF">E6C27_scaffold102G00990</name>
</gene>
<dbReference type="GO" id="GO:0015074">
    <property type="term" value="P:DNA integration"/>
    <property type="evidence" value="ECO:0007669"/>
    <property type="project" value="UniProtKB-KW"/>
</dbReference>
<dbReference type="PROSITE" id="PS00141">
    <property type="entry name" value="ASP_PROTEASE"/>
    <property type="match status" value="1"/>
</dbReference>
<dbReference type="SUPFAM" id="SSF53098">
    <property type="entry name" value="Ribonuclease H-like"/>
    <property type="match status" value="1"/>
</dbReference>
<dbReference type="CDD" id="cd01647">
    <property type="entry name" value="RT_LTR"/>
    <property type="match status" value="1"/>
</dbReference>
<keyword evidence="6" id="KW-0694">RNA-binding</keyword>
<evidence type="ECO:0000256" key="5">
    <source>
        <dbReference type="ARBA" id="ARBA00022842"/>
    </source>
</evidence>
<dbReference type="GO" id="GO:0004190">
    <property type="term" value="F:aspartic-type endopeptidase activity"/>
    <property type="evidence" value="ECO:0007669"/>
    <property type="project" value="InterPro"/>
</dbReference>
<keyword evidence="4" id="KW-0255">Endonuclease</keyword>
<dbReference type="InterPro" id="IPR012337">
    <property type="entry name" value="RNaseH-like_sf"/>
</dbReference>
<evidence type="ECO:0000256" key="6">
    <source>
        <dbReference type="ARBA" id="ARBA00022884"/>
    </source>
</evidence>
<dbReference type="Gene3D" id="3.10.10.10">
    <property type="entry name" value="HIV Type 1 Reverse Transcriptase, subunit A, domain 1"/>
    <property type="match status" value="1"/>
</dbReference>
<proteinExistence type="predicted"/>
<name>A0A5A7UII7_CUCMM</name>
<dbReference type="Gene3D" id="1.10.340.70">
    <property type="match status" value="1"/>
</dbReference>
<keyword evidence="10" id="KW-0479">Metal-binding</keyword>
<keyword evidence="3" id="KW-0540">Nuclease</keyword>
<accession>A0A5A7UII7</accession>
<keyword evidence="9" id="KW-0511">Multifunctional enzyme</keyword>
<dbReference type="InterPro" id="IPR050951">
    <property type="entry name" value="Retrovirus_Pol_polyprotein"/>
</dbReference>
<keyword evidence="10" id="KW-0862">Zinc</keyword>
<keyword evidence="10" id="KW-0863">Zinc-finger</keyword>
<dbReference type="Gene3D" id="3.30.420.10">
    <property type="entry name" value="Ribonuclease H-like superfamily/Ribonuclease H"/>
    <property type="match status" value="1"/>
</dbReference>
<dbReference type="InterPro" id="IPR021109">
    <property type="entry name" value="Peptidase_aspartic_dom_sf"/>
</dbReference>
<organism evidence="13 14">
    <name type="scientific">Cucumis melo var. makuwa</name>
    <name type="common">Oriental melon</name>
    <dbReference type="NCBI Taxonomy" id="1194695"/>
    <lineage>
        <taxon>Eukaryota</taxon>
        <taxon>Viridiplantae</taxon>
        <taxon>Streptophyta</taxon>
        <taxon>Embryophyta</taxon>
        <taxon>Tracheophyta</taxon>
        <taxon>Spermatophyta</taxon>
        <taxon>Magnoliopsida</taxon>
        <taxon>eudicotyledons</taxon>
        <taxon>Gunneridae</taxon>
        <taxon>Pentapetalae</taxon>
        <taxon>rosids</taxon>
        <taxon>fabids</taxon>
        <taxon>Cucurbitales</taxon>
        <taxon>Cucurbitaceae</taxon>
        <taxon>Benincaseae</taxon>
        <taxon>Cucumis</taxon>
    </lineage>
</organism>
<dbReference type="CDD" id="cd09274">
    <property type="entry name" value="RNase_HI_RT_Ty3"/>
    <property type="match status" value="1"/>
</dbReference>
<dbReference type="GO" id="GO:0004519">
    <property type="term" value="F:endonuclease activity"/>
    <property type="evidence" value="ECO:0007669"/>
    <property type="project" value="UniProtKB-KW"/>
</dbReference>
<dbReference type="GO" id="GO:0003723">
    <property type="term" value="F:RNA binding"/>
    <property type="evidence" value="ECO:0007669"/>
    <property type="project" value="UniProtKB-KW"/>
</dbReference>
<evidence type="ECO:0000256" key="9">
    <source>
        <dbReference type="ARBA" id="ARBA00023268"/>
    </source>
</evidence>
<dbReference type="GO" id="GO:0008270">
    <property type="term" value="F:zinc ion binding"/>
    <property type="evidence" value="ECO:0007669"/>
    <property type="project" value="UniProtKB-KW"/>
</dbReference>
<evidence type="ECO:0000256" key="11">
    <source>
        <dbReference type="SAM" id="MobiDB-lite"/>
    </source>
</evidence>
<dbReference type="Pfam" id="PF08284">
    <property type="entry name" value="RVP_2"/>
    <property type="match status" value="1"/>
</dbReference>
<dbReference type="SUPFAM" id="SSF50630">
    <property type="entry name" value="Acid proteases"/>
    <property type="match status" value="1"/>
</dbReference>
<dbReference type="OrthoDB" id="2013610at2759"/>
<dbReference type="Proteomes" id="UP000321393">
    <property type="component" value="Unassembled WGS sequence"/>
</dbReference>
<dbReference type="InterPro" id="IPR041588">
    <property type="entry name" value="Integrase_H2C2"/>
</dbReference>
<keyword evidence="8" id="KW-0695">RNA-directed DNA polymerase</keyword>
<dbReference type="GO" id="GO:0003964">
    <property type="term" value="F:RNA-directed DNA polymerase activity"/>
    <property type="evidence" value="ECO:0007669"/>
    <property type="project" value="UniProtKB-KW"/>
</dbReference>
<evidence type="ECO:0000256" key="3">
    <source>
        <dbReference type="ARBA" id="ARBA00022722"/>
    </source>
</evidence>
<feature type="region of interest" description="Disordered" evidence="11">
    <location>
        <begin position="64"/>
        <end position="103"/>
    </location>
</feature>
<dbReference type="AlphaFoldDB" id="A0A5A7UII7"/>
<dbReference type="PANTHER" id="PTHR37984">
    <property type="entry name" value="PROTEIN CBG26694"/>
    <property type="match status" value="1"/>
</dbReference>
<dbReference type="Pfam" id="PF00078">
    <property type="entry name" value="RVT_1"/>
    <property type="match status" value="1"/>
</dbReference>
<dbReference type="InterPro" id="IPR041577">
    <property type="entry name" value="RT_RNaseH_2"/>
</dbReference>
<dbReference type="Gene3D" id="2.40.70.10">
    <property type="entry name" value="Acid Proteases"/>
    <property type="match status" value="1"/>
</dbReference>
<feature type="domain" description="CCHC-type" evidence="12">
    <location>
        <begin position="268"/>
        <end position="283"/>
    </location>
</feature>
<dbReference type="EMBL" id="SSTE01009593">
    <property type="protein sequence ID" value="KAA0053289.1"/>
    <property type="molecule type" value="Genomic_DNA"/>
</dbReference>
<protein>
    <submittedName>
        <fullName evidence="13">Pol protein</fullName>
    </submittedName>
</protein>
<keyword evidence="5" id="KW-0460">Magnesium</keyword>
<dbReference type="Pfam" id="PF17919">
    <property type="entry name" value="RT_RNaseH_2"/>
    <property type="match status" value="1"/>
</dbReference>
<evidence type="ECO:0000256" key="10">
    <source>
        <dbReference type="PROSITE-ProRule" id="PRU00047"/>
    </source>
</evidence>
<evidence type="ECO:0000256" key="1">
    <source>
        <dbReference type="ARBA" id="ARBA00022679"/>
    </source>
</evidence>
<evidence type="ECO:0000313" key="14">
    <source>
        <dbReference type="Proteomes" id="UP000321393"/>
    </source>
</evidence>
<keyword evidence="1" id="KW-0808">Transferase</keyword>
<dbReference type="PANTHER" id="PTHR37984:SF5">
    <property type="entry name" value="PROTEIN NYNRIN-LIKE"/>
    <property type="match status" value="1"/>
</dbReference>
<dbReference type="InterPro" id="IPR043502">
    <property type="entry name" value="DNA/RNA_pol_sf"/>
</dbReference>
<dbReference type="InterPro" id="IPR043128">
    <property type="entry name" value="Rev_trsase/Diguanyl_cyclase"/>
</dbReference>
<evidence type="ECO:0000256" key="7">
    <source>
        <dbReference type="ARBA" id="ARBA00022908"/>
    </source>
</evidence>
<dbReference type="GO" id="GO:0006508">
    <property type="term" value="P:proteolysis"/>
    <property type="evidence" value="ECO:0007669"/>
    <property type="project" value="InterPro"/>
</dbReference>
<evidence type="ECO:0000259" key="12">
    <source>
        <dbReference type="PROSITE" id="PS50158"/>
    </source>
</evidence>
<sequence length="1222" mass="138302">MGVFRDHHYYDTDMMERPNGVTHAYDCVFRRDYQSDIDIDIDMILHVFGDMPAKVEVRARASWRATRSDRGKMPPRRGALREGGRGGKGGRRTQPEEQPAVQTANPTAFVTQANLAAMEKRSQDMLRDALAPFHAVQQTQAAPAQTLVVPQVVPDQLSIKAEHLRDFRNAQMTKRCSVQFSSWRIEAPPGGRLLRGCGEATNEAARTEKFVRGLRVDLQGIRDLRSGGVFQRHRQELAAAGRTLRELPACGRCGRVHGGRCLIGSRVCFRCKQPGHTAEVCPQKLICTTLHQPPASQQRRVFATIRQEAERASTVVTGTLPILGHYAFMLFDSGSSHSFISSVFVQHVGLEVEPLNGVLSVSTPSGEVLLSKEKIKASQVEIANQRLNVTLLALDMQDFNVILGIDWLSANPATMKASKLLSQGTWSILASVVDNREPEVSLSSVPVIDFAIVLESGTAPILRAPYRMAPAELKELKVQLQELLDKGFIRPSMSPCGVQVLFVKKMNGSMRLCIDYRKLNKVTLKNRYPLPRIDDLFDQLQGATVFSKIDLRSGYHQLRIRDSDIPKTAFCFRYGHYEFIVMSFGLTNAPAVFMDLMNRVFKDFLDTFVIVFIDDILIYSKTEAEHEEHLHQVLETLRANKLYAKFSKFSEIHSFLGLVGYYRRFVEDFSRIASLLTRLTRKGTPFVWNPACESSFQELKQKLVSAPVLTVPDGSGSFLIYSDASKKGLGCVLMQQGKVVAYASRQLKSHEQNYPTHDLELAAVKELNTRQRRWLELVKDYDCKILYHPDKANVVADALSRKVAHSAALITKQAPLLRDFERAEIAVSVGEVTSPLTQLTVQPTLRQRIIVAQLNDPYLVKKRLLVEVGQSEDFSISSDDGLTFNGRLCVPEDSAIKTELLTKAHSSPFTMHPRSTKMYHDLRRAYWWRNMKRDVVDFVNRCLVSQQVKAPRQKPAGLLQPLGVPEWKWESVSMDFITGLPRTLKGYTVIWVVVDRLTKSSHFIPGKSTYTANRDAHFTSKFSKGLQLALGTRLGFSTAFHPQTDATKLPSAWHHFEALYGKCCRSPVCWSEVGEQRMLGPELVQTTNAAIQKIRARMLTAQSRQKSYADERRNDLEFDVGDMVFLKVARMKGVLRFEKKGKLMHDIFHVSMLRRYVADPTYVVDFEPLQINEDLSYEEQQVEILAREVKMLRNRGISLVKVLWRNHGVEEATWEREEDMRA</sequence>
<dbReference type="Gene3D" id="3.30.70.270">
    <property type="match status" value="1"/>
</dbReference>